<protein>
    <recommendedName>
        <fullName evidence="1">RNase H type-1 domain-containing protein</fullName>
    </recommendedName>
</protein>
<dbReference type="InterPro" id="IPR036397">
    <property type="entry name" value="RNaseH_sf"/>
</dbReference>
<dbReference type="InterPro" id="IPR044730">
    <property type="entry name" value="RNase_H-like_dom_plant"/>
</dbReference>
<gene>
    <name evidence="2" type="ORF">L1049_001794</name>
</gene>
<dbReference type="CDD" id="cd06222">
    <property type="entry name" value="RNase_H_like"/>
    <property type="match status" value="1"/>
</dbReference>
<keyword evidence="3" id="KW-1185">Reference proteome</keyword>
<dbReference type="Proteomes" id="UP001415857">
    <property type="component" value="Unassembled WGS sequence"/>
</dbReference>
<dbReference type="Pfam" id="PF13456">
    <property type="entry name" value="RVT_3"/>
    <property type="match status" value="1"/>
</dbReference>
<dbReference type="GO" id="GO:0003676">
    <property type="term" value="F:nucleic acid binding"/>
    <property type="evidence" value="ECO:0007669"/>
    <property type="project" value="InterPro"/>
</dbReference>
<proteinExistence type="predicted"/>
<organism evidence="2 3">
    <name type="scientific">Liquidambar formosana</name>
    <name type="common">Formosan gum</name>
    <dbReference type="NCBI Taxonomy" id="63359"/>
    <lineage>
        <taxon>Eukaryota</taxon>
        <taxon>Viridiplantae</taxon>
        <taxon>Streptophyta</taxon>
        <taxon>Embryophyta</taxon>
        <taxon>Tracheophyta</taxon>
        <taxon>Spermatophyta</taxon>
        <taxon>Magnoliopsida</taxon>
        <taxon>eudicotyledons</taxon>
        <taxon>Gunneridae</taxon>
        <taxon>Pentapetalae</taxon>
        <taxon>Saxifragales</taxon>
        <taxon>Altingiaceae</taxon>
        <taxon>Liquidambar</taxon>
    </lineage>
</organism>
<name>A0AAP0QXY1_LIQFO</name>
<dbReference type="PANTHER" id="PTHR47723:SF19">
    <property type="entry name" value="POLYNUCLEOTIDYL TRANSFERASE, RIBONUCLEASE H-LIKE SUPERFAMILY PROTEIN"/>
    <property type="match status" value="1"/>
</dbReference>
<dbReference type="Gene3D" id="3.30.420.10">
    <property type="entry name" value="Ribonuclease H-like superfamily/Ribonuclease H"/>
    <property type="match status" value="1"/>
</dbReference>
<dbReference type="InterPro" id="IPR053151">
    <property type="entry name" value="RNase_H-like"/>
</dbReference>
<evidence type="ECO:0000313" key="3">
    <source>
        <dbReference type="Proteomes" id="UP001415857"/>
    </source>
</evidence>
<dbReference type="EMBL" id="JBBPBK010000298">
    <property type="protein sequence ID" value="KAK9265827.1"/>
    <property type="molecule type" value="Genomic_DNA"/>
</dbReference>
<evidence type="ECO:0000313" key="2">
    <source>
        <dbReference type="EMBL" id="KAK9265827.1"/>
    </source>
</evidence>
<feature type="domain" description="RNase H type-1" evidence="1">
    <location>
        <begin position="278"/>
        <end position="397"/>
    </location>
</feature>
<comment type="caution">
    <text evidence="2">The sequence shown here is derived from an EMBL/GenBank/DDBJ whole genome shotgun (WGS) entry which is preliminary data.</text>
</comment>
<dbReference type="PANTHER" id="PTHR47723">
    <property type="entry name" value="OS05G0353850 PROTEIN"/>
    <property type="match status" value="1"/>
</dbReference>
<accession>A0AAP0QXY1</accession>
<evidence type="ECO:0000259" key="1">
    <source>
        <dbReference type="Pfam" id="PF13456"/>
    </source>
</evidence>
<dbReference type="AlphaFoldDB" id="A0AAP0QXY1"/>
<dbReference type="InterPro" id="IPR002156">
    <property type="entry name" value="RNaseH_domain"/>
</dbReference>
<dbReference type="InterPro" id="IPR012337">
    <property type="entry name" value="RNaseH-like_sf"/>
</dbReference>
<reference evidence="2 3" key="1">
    <citation type="journal article" date="2024" name="Plant J.">
        <title>Genome sequences and population genomics reveal climatic adaptation and genomic divergence between two closely related sweetgum species.</title>
        <authorList>
            <person name="Xu W.Q."/>
            <person name="Ren C.Q."/>
            <person name="Zhang X.Y."/>
            <person name="Comes H.P."/>
            <person name="Liu X.H."/>
            <person name="Li Y.G."/>
            <person name="Kettle C.J."/>
            <person name="Jalonen R."/>
            <person name="Gaisberger H."/>
            <person name="Ma Y.Z."/>
            <person name="Qiu Y.X."/>
        </authorList>
    </citation>
    <scope>NUCLEOTIDE SEQUENCE [LARGE SCALE GENOMIC DNA]</scope>
    <source>
        <strain evidence="2">Hangzhou</strain>
    </source>
</reference>
<dbReference type="GO" id="GO:0004523">
    <property type="term" value="F:RNA-DNA hybrid ribonuclease activity"/>
    <property type="evidence" value="ECO:0007669"/>
    <property type="project" value="InterPro"/>
</dbReference>
<dbReference type="SUPFAM" id="SSF53098">
    <property type="entry name" value="Ribonuclease H-like"/>
    <property type="match status" value="1"/>
</dbReference>
<sequence length="435" mass="49143">MLAAIPNYYMQTMALLEATCNNLDKMNRDFIWGSTNDKKKIHLVSWDTSARPKKIGGLGVKKTEAANKASLAKLNWNLIHENKGWAHTIKAKYRRYNTNSTCKGWRGSYVWQGLRKGREVFNKGTKWNAKDGRAVSFWEDHWNVNGIIKNLIQGPLFLGEASLKIYDMISDNGIWCFNKLSFVLPPHILDLLGPPPILQFASGSDCISWIGSKNALWHNRNKFVFEQTMLLPKVNYDATLAKATEFFHISGKCTPPRTTKQVMVKWEPPTRGEIKLNIDGLAIDYPGKASAGGLIRDHLGRWVKGFVRKLCIISNVDAELWALRDGLNLALKCNINKLYVDMDASSAIDLINSEASETHPLSTIISDCRLLMTRLQELRIQHAFCEGNQCADILAKKVVGFDFVCTFLDNPLTWINLQLEADSRGVLYLRNVPNS</sequence>